<gene>
    <name evidence="2" type="ORF">ATK30_1507</name>
</gene>
<proteinExistence type="predicted"/>
<dbReference type="Gene3D" id="3.90.1570.10">
    <property type="entry name" value="tt1808, chain A"/>
    <property type="match status" value="1"/>
</dbReference>
<feature type="domain" description="Putative restriction endonuclease" evidence="1">
    <location>
        <begin position="22"/>
        <end position="187"/>
    </location>
</feature>
<sequence length="189" mass="20566">MLATPTGLEFRVTAPPGGWTVESVLELPDEERARNVVELVDGVLHVSPLARLEHQRLVGRLWGQLSPGAAPRYEVLPGANLVLGNRNDRLLIPDLVVSTAPGLEGVSLTEKQVLLVAEIESPSTRVQDRIFKKALYAEALIPYYLLVDPEQEAATVYALSDGDYLPHAKSEGGVLELAEPFPAELDLRA</sequence>
<dbReference type="InterPro" id="IPR011335">
    <property type="entry name" value="Restrct_endonuc-II-like"/>
</dbReference>
<keyword evidence="3" id="KW-1185">Reference proteome</keyword>
<dbReference type="CDD" id="cd06260">
    <property type="entry name" value="DUF820-like"/>
    <property type="match status" value="1"/>
</dbReference>
<protein>
    <submittedName>
        <fullName evidence="2">Uma2 family endonuclease</fullName>
    </submittedName>
</protein>
<accession>A0A2N3WA50</accession>
<dbReference type="InterPro" id="IPR012296">
    <property type="entry name" value="Nuclease_put_TT1808"/>
</dbReference>
<dbReference type="Pfam" id="PF05685">
    <property type="entry name" value="Uma2"/>
    <property type="match status" value="1"/>
</dbReference>
<comment type="caution">
    <text evidence="2">The sequence shown here is derived from an EMBL/GenBank/DDBJ whole genome shotgun (WGS) entry which is preliminary data.</text>
</comment>
<name>A0A2N3WA50_9PSEU</name>
<evidence type="ECO:0000313" key="3">
    <source>
        <dbReference type="Proteomes" id="UP000233750"/>
    </source>
</evidence>
<keyword evidence="2" id="KW-0378">Hydrolase</keyword>
<dbReference type="InterPro" id="IPR008538">
    <property type="entry name" value="Uma2"/>
</dbReference>
<dbReference type="PANTHER" id="PTHR35400">
    <property type="entry name" value="SLR1083 PROTEIN"/>
    <property type="match status" value="1"/>
</dbReference>
<dbReference type="Proteomes" id="UP000233750">
    <property type="component" value="Unassembled WGS sequence"/>
</dbReference>
<keyword evidence="2" id="KW-0540">Nuclease</keyword>
<dbReference type="GO" id="GO:0004519">
    <property type="term" value="F:endonuclease activity"/>
    <property type="evidence" value="ECO:0007669"/>
    <property type="project" value="UniProtKB-KW"/>
</dbReference>
<organism evidence="2 3">
    <name type="scientific">Amycolatopsis echigonensis</name>
    <dbReference type="NCBI Taxonomy" id="2576905"/>
    <lineage>
        <taxon>Bacteria</taxon>
        <taxon>Bacillati</taxon>
        <taxon>Actinomycetota</taxon>
        <taxon>Actinomycetes</taxon>
        <taxon>Pseudonocardiales</taxon>
        <taxon>Pseudonocardiaceae</taxon>
        <taxon>Amycolatopsis</taxon>
    </lineage>
</organism>
<evidence type="ECO:0000313" key="2">
    <source>
        <dbReference type="EMBL" id="PKV90757.1"/>
    </source>
</evidence>
<dbReference type="PANTHER" id="PTHR35400:SF3">
    <property type="entry name" value="SLL1072 PROTEIN"/>
    <property type="match status" value="1"/>
</dbReference>
<dbReference type="AlphaFoldDB" id="A0A2N3WA50"/>
<dbReference type="EMBL" id="PJMY01000003">
    <property type="protein sequence ID" value="PKV90757.1"/>
    <property type="molecule type" value="Genomic_DNA"/>
</dbReference>
<keyword evidence="2" id="KW-0255">Endonuclease</keyword>
<reference evidence="2 3" key="1">
    <citation type="submission" date="2017-12" db="EMBL/GenBank/DDBJ databases">
        <title>Sequencing the genomes of 1000 Actinobacteria strains.</title>
        <authorList>
            <person name="Klenk H.-P."/>
        </authorList>
    </citation>
    <scope>NUCLEOTIDE SEQUENCE [LARGE SCALE GENOMIC DNA]</scope>
    <source>
        <strain evidence="2 3">DSM 45165</strain>
    </source>
</reference>
<evidence type="ECO:0000259" key="1">
    <source>
        <dbReference type="Pfam" id="PF05685"/>
    </source>
</evidence>
<dbReference type="SUPFAM" id="SSF52980">
    <property type="entry name" value="Restriction endonuclease-like"/>
    <property type="match status" value="1"/>
</dbReference>